<accession>A0AAD9JK47</accession>
<dbReference type="Pfam" id="PF09057">
    <property type="entry name" value="Smac_DIABLO"/>
    <property type="match status" value="1"/>
</dbReference>
<feature type="region of interest" description="Disordered" evidence="7">
    <location>
        <begin position="212"/>
        <end position="257"/>
    </location>
</feature>
<comment type="similarity">
    <text evidence="6">Belongs to the Smac/DIABLO protein family.</text>
</comment>
<dbReference type="InterPro" id="IPR015142">
    <property type="entry name" value="Smac_DIABLO"/>
</dbReference>
<evidence type="ECO:0000256" key="6">
    <source>
        <dbReference type="ARBA" id="ARBA00046319"/>
    </source>
</evidence>
<dbReference type="GO" id="GO:0005739">
    <property type="term" value="C:mitochondrion"/>
    <property type="evidence" value="ECO:0007669"/>
    <property type="project" value="UniProtKB-SubCell"/>
</dbReference>
<dbReference type="AlphaFoldDB" id="A0AAD9JK47"/>
<dbReference type="Proteomes" id="UP001208570">
    <property type="component" value="Unassembled WGS sequence"/>
</dbReference>
<comment type="subcellular location">
    <subcellularLocation>
        <location evidence="1">Mitochondrion</location>
    </subcellularLocation>
</comment>
<keyword evidence="4" id="KW-0496">Mitochondrion</keyword>
<evidence type="ECO:0000256" key="7">
    <source>
        <dbReference type="SAM" id="MobiDB-lite"/>
    </source>
</evidence>
<feature type="transmembrane region" description="Helical" evidence="8">
    <location>
        <begin position="20"/>
        <end position="40"/>
    </location>
</feature>
<evidence type="ECO:0000256" key="8">
    <source>
        <dbReference type="SAM" id="Phobius"/>
    </source>
</evidence>
<comment type="caution">
    <text evidence="9">The sequence shown here is derived from an EMBL/GenBank/DDBJ whole genome shotgun (WGS) entry which is preliminary data.</text>
</comment>
<organism evidence="9 10">
    <name type="scientific">Paralvinella palmiformis</name>
    <dbReference type="NCBI Taxonomy" id="53620"/>
    <lineage>
        <taxon>Eukaryota</taxon>
        <taxon>Metazoa</taxon>
        <taxon>Spiralia</taxon>
        <taxon>Lophotrochozoa</taxon>
        <taxon>Annelida</taxon>
        <taxon>Polychaeta</taxon>
        <taxon>Sedentaria</taxon>
        <taxon>Canalipalpata</taxon>
        <taxon>Terebellida</taxon>
        <taxon>Terebelliformia</taxon>
        <taxon>Alvinellidae</taxon>
        <taxon>Paralvinella</taxon>
    </lineage>
</organism>
<keyword evidence="10" id="KW-1185">Reference proteome</keyword>
<proteinExistence type="inferred from homology"/>
<sequence length="276" mass="30722">MFRHFRYLSRFVRLCGRCQAIIMGRYFVGGMLISAAGVSVNDTYSYAKLEVNKEQLSDSYLTKMASVQAVNSSTALLTQSLSILLDVMDRYVDLLSVLVQLMELQLQVFGSGSQEDQVWDAIMDTRKQISDCKAKKLEFDAIFSSAEIALQASGEAAHITGAVYAGIAANEHLFSATTQLKHRQSIVEEAEIELHRVEAKCIKKLGKKDKQTKSEASSVVREDDLLSESPKLSDHQKGTTNHNNSNNQSDENDIILGDIFEDEAYTENAEEDFSSK</sequence>
<evidence type="ECO:0000256" key="2">
    <source>
        <dbReference type="ARBA" id="ARBA00022703"/>
    </source>
</evidence>
<evidence type="ECO:0000256" key="3">
    <source>
        <dbReference type="ARBA" id="ARBA00022946"/>
    </source>
</evidence>
<evidence type="ECO:0000256" key="1">
    <source>
        <dbReference type="ARBA" id="ARBA00004173"/>
    </source>
</evidence>
<gene>
    <name evidence="9" type="ORF">LSH36_275g12026</name>
</gene>
<dbReference type="GO" id="GO:0051402">
    <property type="term" value="P:neuron apoptotic process"/>
    <property type="evidence" value="ECO:0007669"/>
    <property type="project" value="TreeGrafter"/>
</dbReference>
<dbReference type="SUPFAM" id="SSF46984">
    <property type="entry name" value="Smac/diablo"/>
    <property type="match status" value="1"/>
</dbReference>
<dbReference type="PANTHER" id="PTHR32247:SF3">
    <property type="entry name" value="DIABLO IAP-BINDING MITOCHONDRIAL PROTEIN"/>
    <property type="match status" value="1"/>
</dbReference>
<evidence type="ECO:0000256" key="4">
    <source>
        <dbReference type="ARBA" id="ARBA00023128"/>
    </source>
</evidence>
<name>A0AAD9JK47_9ANNE</name>
<keyword evidence="2" id="KW-0053">Apoptosis</keyword>
<dbReference type="EMBL" id="JAODUP010000275">
    <property type="protein sequence ID" value="KAK2154191.1"/>
    <property type="molecule type" value="Genomic_DNA"/>
</dbReference>
<dbReference type="Gene3D" id="1.20.58.70">
    <property type="match status" value="1"/>
</dbReference>
<keyword evidence="3" id="KW-0809">Transit peptide</keyword>
<keyword evidence="8" id="KW-1133">Transmembrane helix</keyword>
<evidence type="ECO:0000256" key="5">
    <source>
        <dbReference type="ARBA" id="ARBA00033049"/>
    </source>
</evidence>
<dbReference type="InterPro" id="IPR009062">
    <property type="entry name" value="Smac/DIABLO-like_sf"/>
</dbReference>
<protein>
    <recommendedName>
        <fullName evidence="5">Direct IAP-binding protein with low pI</fullName>
    </recommendedName>
</protein>
<dbReference type="GO" id="GO:0008631">
    <property type="term" value="P:intrinsic apoptotic signaling pathway in response to oxidative stress"/>
    <property type="evidence" value="ECO:0007669"/>
    <property type="project" value="TreeGrafter"/>
</dbReference>
<keyword evidence="8" id="KW-0812">Transmembrane</keyword>
<reference evidence="9" key="1">
    <citation type="journal article" date="2023" name="Mol. Biol. Evol.">
        <title>Third-Generation Sequencing Reveals the Adaptive Role of the Epigenome in Three Deep-Sea Polychaetes.</title>
        <authorList>
            <person name="Perez M."/>
            <person name="Aroh O."/>
            <person name="Sun Y."/>
            <person name="Lan Y."/>
            <person name="Juniper S.K."/>
            <person name="Young C.R."/>
            <person name="Angers B."/>
            <person name="Qian P.Y."/>
        </authorList>
    </citation>
    <scope>NUCLEOTIDE SEQUENCE</scope>
    <source>
        <strain evidence="9">P08H-3</strain>
    </source>
</reference>
<evidence type="ECO:0000313" key="10">
    <source>
        <dbReference type="Proteomes" id="UP001208570"/>
    </source>
</evidence>
<dbReference type="PANTHER" id="PTHR32247">
    <property type="entry name" value="DIABLO HOMOLOG, MITOCHONDRIAL"/>
    <property type="match status" value="1"/>
</dbReference>
<keyword evidence="8" id="KW-0472">Membrane</keyword>
<evidence type="ECO:0000313" key="9">
    <source>
        <dbReference type="EMBL" id="KAK2154191.1"/>
    </source>
</evidence>